<evidence type="ECO:0000256" key="2">
    <source>
        <dbReference type="ARBA" id="ARBA00022490"/>
    </source>
</evidence>
<evidence type="ECO:0000259" key="14">
    <source>
        <dbReference type="Pfam" id="PF18334"/>
    </source>
</evidence>
<dbReference type="Pfam" id="PF03159">
    <property type="entry name" value="XRN_N"/>
    <property type="match status" value="1"/>
</dbReference>
<dbReference type="GO" id="GO:0000956">
    <property type="term" value="P:nuclear-transcribed mRNA catabolic process"/>
    <property type="evidence" value="ECO:0007669"/>
    <property type="project" value="InterPro"/>
</dbReference>
<dbReference type="InterPro" id="IPR042081">
    <property type="entry name" value="RNA_2'-PTrans_C"/>
</dbReference>
<keyword evidence="4" id="KW-0378">Hydrolase</keyword>
<protein>
    <recommendedName>
        <fullName evidence="8">5'-3' exoribonuclease 1</fullName>
    </recommendedName>
</protein>
<dbReference type="InterPro" id="IPR002745">
    <property type="entry name" value="Ptrans_KptA/Tpt1"/>
</dbReference>
<dbReference type="InterPro" id="IPR041385">
    <property type="entry name" value="SH3_12"/>
</dbReference>
<evidence type="ECO:0000256" key="5">
    <source>
        <dbReference type="ARBA" id="ARBA00022839"/>
    </source>
</evidence>
<keyword evidence="16" id="KW-1185">Reference proteome</keyword>
<dbReference type="GO" id="GO:0005737">
    <property type="term" value="C:cytoplasm"/>
    <property type="evidence" value="ECO:0007669"/>
    <property type="project" value="UniProtKB-SubCell"/>
</dbReference>
<dbReference type="InterPro" id="IPR027073">
    <property type="entry name" value="5_3_exoribonuclease"/>
</dbReference>
<feature type="domain" description="Xrn1 helical" evidence="11">
    <location>
        <begin position="182"/>
        <end position="522"/>
    </location>
</feature>
<dbReference type="Gene3D" id="3.20.170.30">
    <property type="match status" value="1"/>
</dbReference>
<feature type="compositionally biased region" description="Low complexity" evidence="9">
    <location>
        <begin position="1542"/>
        <end position="1560"/>
    </location>
</feature>
<proteinExistence type="inferred from homology"/>
<dbReference type="PANTHER" id="PTHR12341">
    <property type="entry name" value="5'-&gt;3' EXORIBONUCLEASE"/>
    <property type="match status" value="1"/>
</dbReference>
<feature type="region of interest" description="Disordered" evidence="9">
    <location>
        <begin position="1522"/>
        <end position="1588"/>
    </location>
</feature>
<evidence type="ECO:0000313" key="16">
    <source>
        <dbReference type="Proteomes" id="UP001445076"/>
    </source>
</evidence>
<dbReference type="InterPro" id="IPR047007">
    <property type="entry name" value="XRN1_D1_sf"/>
</dbReference>
<feature type="region of interest" description="Disordered" evidence="9">
    <location>
        <begin position="1"/>
        <end position="28"/>
    </location>
</feature>
<comment type="similarity">
    <text evidence="7">Belongs to the 5'-3' exonuclease family.</text>
</comment>
<evidence type="ECO:0000256" key="4">
    <source>
        <dbReference type="ARBA" id="ARBA00022801"/>
    </source>
</evidence>
<dbReference type="SUPFAM" id="SSF56399">
    <property type="entry name" value="ADP-ribosylation"/>
    <property type="match status" value="1"/>
</dbReference>
<feature type="compositionally biased region" description="Basic and acidic residues" evidence="9">
    <location>
        <begin position="1479"/>
        <end position="1489"/>
    </location>
</feature>
<keyword evidence="2" id="KW-0963">Cytoplasm</keyword>
<feature type="compositionally biased region" description="Polar residues" evidence="9">
    <location>
        <begin position="1529"/>
        <end position="1541"/>
    </location>
</feature>
<dbReference type="Gene3D" id="3.40.50.12390">
    <property type="match status" value="1"/>
</dbReference>
<evidence type="ECO:0000256" key="7">
    <source>
        <dbReference type="ARBA" id="ARBA00038299"/>
    </source>
</evidence>
<evidence type="ECO:0000259" key="11">
    <source>
        <dbReference type="Pfam" id="PF17846"/>
    </source>
</evidence>
<dbReference type="Proteomes" id="UP001445076">
    <property type="component" value="Unassembled WGS sequence"/>
</dbReference>
<dbReference type="FunFam" id="3.40.50.12390:FF:000002">
    <property type="entry name" value="5'-3' exoribonuclease 1"/>
    <property type="match status" value="1"/>
</dbReference>
<dbReference type="InterPro" id="IPR047008">
    <property type="entry name" value="XRN1_SH3_sf"/>
</dbReference>
<gene>
    <name evidence="15" type="ORF">OTU49_010475</name>
</gene>
<accession>A0AAW0W7V5</accession>
<evidence type="ECO:0000256" key="1">
    <source>
        <dbReference type="ARBA" id="ARBA00004496"/>
    </source>
</evidence>
<feature type="domain" description="5'-3' exoribonuclease 1 D1" evidence="13">
    <location>
        <begin position="566"/>
        <end position="750"/>
    </location>
</feature>
<feature type="compositionally biased region" description="Polar residues" evidence="9">
    <location>
        <begin position="1093"/>
        <end position="1108"/>
    </location>
</feature>
<dbReference type="GO" id="GO:0005634">
    <property type="term" value="C:nucleus"/>
    <property type="evidence" value="ECO:0007669"/>
    <property type="project" value="TreeGrafter"/>
</dbReference>
<sequence length="1588" mass="181389">MNQQRGRRFRSANEAVESERKAKERGEVLPTEERFDSNCITPGTEFMARLDAQLQYFVTSKISQDRLWQNCKVIYSGHQTPGEGEHKIMEFIRYTKSQPEYNPNTRHCLYGLDADLIMLGLTSHEPHFSLLREEVRFGGKKDGNRRTPTAEETTFHLLHLSLMREYINYEFFELHNALSFGYNLENIIDDWVLMGFLVGNDFIPHLPHLHINREGLPILYRTYKDVLPTLDGYLNDGGKLHLGRFEKFMAKLSEFDVEQFHEHNADLKYFHNKSLKDGNAFKVNKGKGNKELEAFNFEDEDEGAFGALEGLDEEETLCKTYEKLGYEPDPMFDDDEDLESDSEDAIFNTEFRQHKRAYYMSKMHFRCVNSDVLHEQATSYVRGIQWILNYYYNGICSWSWFYPYHYSPYISDIKDFADMEMKFEMGKPFLPYEQLLAVLPPLSRKLLSHAYQGLMTNEDSPLKEFYPVSFKTDLNGKQQDWEAVVLIPFIDEKRLLEAMKPCNEHLTTEERSRNTHGPMFIYRYSPDNLGEYKSPKYFPPVGINHASVSLVRREEWELLPEKIYKGLCKGVKQNVYFAGFPSLRHIDHKFHIAKEGVKVFQQNSRGENFILDITETKDKPDLKDLAHLLLGKAVFVSWPHLLEAKVEAVSDNQERYSLLGGTVQRQIVEGRMKEEFSSSKNHIISHYHDRWGVEIGNTEILVYAAPMTGRKYVPTSSGRMSLEKEWSKIVQAYAHQVVVRDIVAHDPGYKQHLTPQEYFPKRTKVFMLGQPHYGCMGEVIEIDPNHKGRIRVAMTVTSEPNFDVVKQKQSLLQDRYMGGYFAAQKVGISSHLLARITGTVFLVPPSGPNNPMADVEMKNKLNIGLNLKSNKRNEEVCGYSRKALDPYEKPSWLYSDQVVESLLEYQKNFPEIFEHLSSNDGQKDIFYQDQVFGVNYKERVAQLTDWLKNANFAKAERQPCGTQSLGEAIVSRLVEEIDKVSTIRARIVKMQVRPHLLYKPNPLQGSSPPDHTVTYKMFDRVINVREGFSVPIGAKGTVMGIQPADKEADILYDILFDEAFPGGLTLRGPTSAQRCYRLHWAAMINISHGSRLPTGTNNHRVGSGSSCHQVPEDAHTSKAQRTRKLNNYDSPQPPDPNQLPSPSGLRMNCHTGNHYPGVANGDITGMKSQSPRHNEDKMILLKSANEVQFIVHGTYYASWNKILQQGLGKASGRNLIPCYSSIPRDMTGSRAYQLYIFLDVRKAMSDGMKFFRVGERHILCTGDKNGLISPMYFSKVVDSESNTVIYPSRPATGTEALPGKSLGSQWQKGHGQAPPGHGRGRAMSSKEPQGMQLYQNIWSQVQRLDAENVDLRPMQSQMLSQLLNISGETKCASTHQTKGASLPPHSTSSQESTPSRVEVSVQDIFKGAVGISQLHISHNPQSKPIGEQCEVNVISALNADPHVYPLTQHSARNQKPGSPSKSAFVPTQVIRNQTPRKPRFGDLDNHNGKQDLSTNLSYSQQQEQLLDENHCQQQYQHQIYQQHNSSQQTYQEYSSPNNPQYQQHNSTQHPQYQQQSQQNNKLEGTTKKPKRQARNRLAVKFDQPLGKN</sequence>
<dbReference type="Gene3D" id="2.30.30.750">
    <property type="match status" value="1"/>
</dbReference>
<dbReference type="Pfam" id="PF18332">
    <property type="entry name" value="XRN1_D1"/>
    <property type="match status" value="1"/>
</dbReference>
<evidence type="ECO:0000259" key="12">
    <source>
        <dbReference type="Pfam" id="PF18129"/>
    </source>
</evidence>
<feature type="region of interest" description="Disordered" evidence="9">
    <location>
        <begin position="1089"/>
        <end position="1145"/>
    </location>
</feature>
<dbReference type="PANTHER" id="PTHR12341:SF7">
    <property type="entry name" value="5'-3' EXORIBONUCLEASE 1"/>
    <property type="match status" value="1"/>
</dbReference>
<feature type="region of interest" description="Disordered" evidence="9">
    <location>
        <begin position="1289"/>
        <end position="1327"/>
    </location>
</feature>
<feature type="domain" description="Exoribonuclease Xrn1 D2/D3" evidence="14">
    <location>
        <begin position="757"/>
        <end position="985"/>
    </location>
</feature>
<reference evidence="15 16" key="1">
    <citation type="journal article" date="2024" name="BMC Genomics">
        <title>Genome assembly of redclaw crayfish (Cherax quadricarinatus) provides insights into its immune adaptation and hypoxia tolerance.</title>
        <authorList>
            <person name="Liu Z."/>
            <person name="Zheng J."/>
            <person name="Li H."/>
            <person name="Fang K."/>
            <person name="Wang S."/>
            <person name="He J."/>
            <person name="Zhou D."/>
            <person name="Weng S."/>
            <person name="Chi M."/>
            <person name="Gu Z."/>
            <person name="He J."/>
            <person name="Li F."/>
            <person name="Wang M."/>
        </authorList>
    </citation>
    <scope>NUCLEOTIDE SEQUENCE [LARGE SCALE GENOMIC DNA]</scope>
    <source>
        <strain evidence="15">ZL_2023a</strain>
    </source>
</reference>
<dbReference type="Gene3D" id="1.25.40.1050">
    <property type="match status" value="1"/>
</dbReference>
<comment type="subcellular location">
    <subcellularLocation>
        <location evidence="1">Cytoplasm</location>
    </subcellularLocation>
</comment>
<evidence type="ECO:0000259" key="13">
    <source>
        <dbReference type="Pfam" id="PF18332"/>
    </source>
</evidence>
<keyword evidence="3" id="KW-0540">Nuclease</keyword>
<keyword evidence="5" id="KW-0269">Exonuclease</keyword>
<comment type="caution">
    <text evidence="15">The sequence shown here is derived from an EMBL/GenBank/DDBJ whole genome shotgun (WGS) entry which is preliminary data.</text>
</comment>
<dbReference type="GO" id="GO:0004534">
    <property type="term" value="F:5'-3' RNA exonuclease activity"/>
    <property type="evidence" value="ECO:0007669"/>
    <property type="project" value="UniProtKB-ARBA"/>
</dbReference>
<dbReference type="Pfam" id="PF01885">
    <property type="entry name" value="PTS_2-RNA"/>
    <property type="match status" value="1"/>
</dbReference>
<keyword evidence="6" id="KW-0694">RNA-binding</keyword>
<feature type="region of interest" description="Disordered" evidence="9">
    <location>
        <begin position="1372"/>
        <end position="1395"/>
    </location>
</feature>
<evidence type="ECO:0000256" key="8">
    <source>
        <dbReference type="ARBA" id="ARBA00067318"/>
    </source>
</evidence>
<evidence type="ECO:0000259" key="10">
    <source>
        <dbReference type="Pfam" id="PF03159"/>
    </source>
</evidence>
<feature type="compositionally biased region" description="Polar residues" evidence="9">
    <location>
        <begin position="1448"/>
        <end position="1461"/>
    </location>
</feature>
<dbReference type="Pfam" id="PF18334">
    <property type="entry name" value="XRN1_D2_D3"/>
    <property type="match status" value="1"/>
</dbReference>
<feature type="compositionally biased region" description="Basic and acidic residues" evidence="9">
    <location>
        <begin position="17"/>
        <end position="28"/>
    </location>
</feature>
<organism evidence="15 16">
    <name type="scientific">Cherax quadricarinatus</name>
    <name type="common">Australian red claw crayfish</name>
    <dbReference type="NCBI Taxonomy" id="27406"/>
    <lineage>
        <taxon>Eukaryota</taxon>
        <taxon>Metazoa</taxon>
        <taxon>Ecdysozoa</taxon>
        <taxon>Arthropoda</taxon>
        <taxon>Crustacea</taxon>
        <taxon>Multicrustacea</taxon>
        <taxon>Malacostraca</taxon>
        <taxon>Eumalacostraca</taxon>
        <taxon>Eucarida</taxon>
        <taxon>Decapoda</taxon>
        <taxon>Pleocyemata</taxon>
        <taxon>Astacidea</taxon>
        <taxon>Parastacoidea</taxon>
        <taxon>Parastacidae</taxon>
        <taxon>Cherax</taxon>
    </lineage>
</organism>
<dbReference type="InterPro" id="IPR041412">
    <property type="entry name" value="Xrn1_helical"/>
</dbReference>
<dbReference type="Gene3D" id="2.170.260.40">
    <property type="match status" value="1"/>
</dbReference>
<feature type="domain" description="Xrn1 N-terminal" evidence="10">
    <location>
        <begin position="1"/>
        <end position="134"/>
    </location>
</feature>
<feature type="domain" description="5'-3' exoribonuclease 1 SH3-like" evidence="12">
    <location>
        <begin position="1015"/>
        <end position="1085"/>
    </location>
</feature>
<feature type="compositionally biased region" description="Basic residues" evidence="9">
    <location>
        <begin position="1"/>
        <end position="10"/>
    </location>
</feature>
<evidence type="ECO:0000256" key="9">
    <source>
        <dbReference type="SAM" id="MobiDB-lite"/>
    </source>
</evidence>
<evidence type="ECO:0000313" key="15">
    <source>
        <dbReference type="EMBL" id="KAK8725775.1"/>
    </source>
</evidence>
<dbReference type="GO" id="GO:0003723">
    <property type="term" value="F:RNA binding"/>
    <property type="evidence" value="ECO:0007669"/>
    <property type="project" value="UniProtKB-KW"/>
</dbReference>
<evidence type="ECO:0000256" key="6">
    <source>
        <dbReference type="ARBA" id="ARBA00022884"/>
    </source>
</evidence>
<feature type="region of interest" description="Disordered" evidence="9">
    <location>
        <begin position="1448"/>
        <end position="1493"/>
    </location>
</feature>
<dbReference type="GO" id="GO:0016740">
    <property type="term" value="F:transferase activity"/>
    <property type="evidence" value="ECO:0007669"/>
    <property type="project" value="InterPro"/>
</dbReference>
<name>A0AAW0W7V5_CHEQU</name>
<dbReference type="InterPro" id="IPR041106">
    <property type="entry name" value="XRN1_D2_D3"/>
</dbReference>
<dbReference type="Pfam" id="PF18129">
    <property type="entry name" value="SH3_12"/>
    <property type="match status" value="1"/>
</dbReference>
<dbReference type="InterPro" id="IPR040992">
    <property type="entry name" value="XRN1_D1"/>
</dbReference>
<evidence type="ECO:0000256" key="3">
    <source>
        <dbReference type="ARBA" id="ARBA00022722"/>
    </source>
</evidence>
<dbReference type="FunFam" id="1.25.40.1050:FF:000001">
    <property type="entry name" value="5'-3' exoribonuclease 1"/>
    <property type="match status" value="1"/>
</dbReference>
<dbReference type="Pfam" id="PF17846">
    <property type="entry name" value="XRN_M"/>
    <property type="match status" value="1"/>
</dbReference>
<dbReference type="CDD" id="cd18673">
    <property type="entry name" value="PIN_XRN1-2-like"/>
    <property type="match status" value="1"/>
</dbReference>
<dbReference type="InterPro" id="IPR004859">
    <property type="entry name" value="Xrn1_N"/>
</dbReference>
<dbReference type="GO" id="GO:0016075">
    <property type="term" value="P:rRNA catabolic process"/>
    <property type="evidence" value="ECO:0007669"/>
    <property type="project" value="TreeGrafter"/>
</dbReference>
<dbReference type="EMBL" id="JARKIK010000081">
    <property type="protein sequence ID" value="KAK8725775.1"/>
    <property type="molecule type" value="Genomic_DNA"/>
</dbReference>